<accession>A0ABV7VIK0</accession>
<dbReference type="SUPFAM" id="SSF50475">
    <property type="entry name" value="FMN-binding split barrel"/>
    <property type="match status" value="1"/>
</dbReference>
<name>A0ABV7VIK0_9PROT</name>
<reference evidence="3" key="1">
    <citation type="journal article" date="2019" name="Int. J. Syst. Evol. Microbiol.">
        <title>The Global Catalogue of Microorganisms (GCM) 10K type strain sequencing project: providing services to taxonomists for standard genome sequencing and annotation.</title>
        <authorList>
            <consortium name="The Broad Institute Genomics Platform"/>
            <consortium name="The Broad Institute Genome Sequencing Center for Infectious Disease"/>
            <person name="Wu L."/>
            <person name="Ma J."/>
        </authorList>
    </citation>
    <scope>NUCLEOTIDE SEQUENCE [LARGE SCALE GENOMIC DNA]</scope>
    <source>
        <strain evidence="3">KCTC 42182</strain>
    </source>
</reference>
<dbReference type="PANTHER" id="PTHR42815">
    <property type="entry name" value="FAD-BINDING, PUTATIVE (AFU_ORTHOLOGUE AFUA_6G07600)-RELATED"/>
    <property type="match status" value="1"/>
</dbReference>
<evidence type="ECO:0000259" key="1">
    <source>
        <dbReference type="Pfam" id="PF01243"/>
    </source>
</evidence>
<dbReference type="Proteomes" id="UP001595711">
    <property type="component" value="Unassembled WGS sequence"/>
</dbReference>
<dbReference type="EMBL" id="JBHRYJ010000003">
    <property type="protein sequence ID" value="MFC3676632.1"/>
    <property type="molecule type" value="Genomic_DNA"/>
</dbReference>
<dbReference type="InterPro" id="IPR012349">
    <property type="entry name" value="Split_barrel_FMN-bd"/>
</dbReference>
<comment type="caution">
    <text evidence="2">The sequence shown here is derived from an EMBL/GenBank/DDBJ whole genome shotgun (WGS) entry which is preliminary data.</text>
</comment>
<evidence type="ECO:0000313" key="2">
    <source>
        <dbReference type="EMBL" id="MFC3676632.1"/>
    </source>
</evidence>
<sequence>MTAILTGSMTDTPPEAFHSGEQALQLLAGSRKRMAQVGNQVIRDFMPDQHRELFTKLPMMLAGSLDAQGRPWASLLVGVPGFVASPDDHTLVISARPAAADPLSEHLAAGMPIGLLGIELATRRRNRMNGHVTEVGDGVFSVQVDQSFGNCPQYIQVRQHRFRDLPETIAAPHAVAAESALLSPAATALVRAADTLFIASASAAAGSGPREQGVDVSHRGGRPGFVRVTEEDGRSVLTIPDFSGNLFFNTLGNIAINPRAGLLFVDFATGDLLTLTGTAAVVLDGPEIAAFKGAQRLLRFEPADGGRLIRGAVPLQWSEPDYAPQLARTGTWAEAEIALAQS</sequence>
<gene>
    <name evidence="2" type="ORF">ACFOOQ_13825</name>
</gene>
<dbReference type="PANTHER" id="PTHR42815:SF2">
    <property type="entry name" value="FAD-BINDING, PUTATIVE (AFU_ORTHOLOGUE AFUA_6G07600)-RELATED"/>
    <property type="match status" value="1"/>
</dbReference>
<organism evidence="2 3">
    <name type="scientific">Ferrovibrio xuzhouensis</name>
    <dbReference type="NCBI Taxonomy" id="1576914"/>
    <lineage>
        <taxon>Bacteria</taxon>
        <taxon>Pseudomonadati</taxon>
        <taxon>Pseudomonadota</taxon>
        <taxon>Alphaproteobacteria</taxon>
        <taxon>Rhodospirillales</taxon>
        <taxon>Rhodospirillaceae</taxon>
        <taxon>Ferrovibrio</taxon>
    </lineage>
</organism>
<feature type="domain" description="Pyridoxamine 5'-phosphate oxidase N-terminal" evidence="1">
    <location>
        <begin position="46"/>
        <end position="138"/>
    </location>
</feature>
<dbReference type="Pfam" id="PF01243">
    <property type="entry name" value="PNPOx_N"/>
    <property type="match status" value="1"/>
</dbReference>
<keyword evidence="3" id="KW-1185">Reference proteome</keyword>
<dbReference type="RefSeq" id="WP_379727659.1">
    <property type="nucleotide sequence ID" value="NZ_JBHRYJ010000003.1"/>
</dbReference>
<proteinExistence type="predicted"/>
<evidence type="ECO:0000313" key="3">
    <source>
        <dbReference type="Proteomes" id="UP001595711"/>
    </source>
</evidence>
<dbReference type="InterPro" id="IPR011576">
    <property type="entry name" value="Pyridox_Oxase_N"/>
</dbReference>
<dbReference type="Gene3D" id="2.30.110.10">
    <property type="entry name" value="Electron Transport, Fmn-binding Protein, Chain A"/>
    <property type="match status" value="1"/>
</dbReference>
<protein>
    <submittedName>
        <fullName evidence="2">Pyridoxamine 5'-phosphate oxidase family protein</fullName>
    </submittedName>
</protein>